<dbReference type="Pfam" id="PF03357">
    <property type="entry name" value="Snf7"/>
    <property type="match status" value="1"/>
</dbReference>
<gene>
    <name evidence="5" type="ORF">CA7LBN_003331</name>
</gene>
<feature type="compositionally biased region" description="Basic and acidic residues" evidence="4">
    <location>
        <begin position="174"/>
        <end position="184"/>
    </location>
</feature>
<feature type="region of interest" description="Disordered" evidence="4">
    <location>
        <begin position="1"/>
        <end position="119"/>
    </location>
</feature>
<dbReference type="PANTHER" id="PTHR22761:SF12">
    <property type="entry name" value="CHARGED MULTIVESICULAR BODY PROTEIN 5"/>
    <property type="match status" value="1"/>
</dbReference>
<dbReference type="GO" id="GO:0006900">
    <property type="term" value="P:vesicle budding from membrane"/>
    <property type="evidence" value="ECO:0007669"/>
    <property type="project" value="TreeGrafter"/>
</dbReference>
<dbReference type="PANTHER" id="PTHR22761">
    <property type="entry name" value="CHARGED MULTIVESICULAR BODY PROTEIN"/>
    <property type="match status" value="1"/>
</dbReference>
<evidence type="ECO:0000256" key="1">
    <source>
        <dbReference type="ARBA" id="ARBA00006190"/>
    </source>
</evidence>
<feature type="region of interest" description="Disordered" evidence="4">
    <location>
        <begin position="156"/>
        <end position="211"/>
    </location>
</feature>
<dbReference type="GO" id="GO:0032511">
    <property type="term" value="P:late endosome to vacuole transport via multivesicular body sorting pathway"/>
    <property type="evidence" value="ECO:0007669"/>
    <property type="project" value="TreeGrafter"/>
</dbReference>
<feature type="region of interest" description="Disordered" evidence="4">
    <location>
        <begin position="910"/>
        <end position="948"/>
    </location>
</feature>
<name>A0A8F2W2K1_CANAR</name>
<feature type="compositionally biased region" description="Polar residues" evidence="4">
    <location>
        <begin position="668"/>
        <end position="705"/>
    </location>
</feature>
<feature type="compositionally biased region" description="Polar residues" evidence="4">
    <location>
        <begin position="742"/>
        <end position="753"/>
    </location>
</feature>
<evidence type="ECO:0000256" key="2">
    <source>
        <dbReference type="ARBA" id="ARBA00023054"/>
    </source>
</evidence>
<evidence type="ECO:0000256" key="4">
    <source>
        <dbReference type="SAM" id="MobiDB-lite"/>
    </source>
</evidence>
<protein>
    <submittedName>
        <fullName evidence="5">Uncharacterized protein</fullName>
    </submittedName>
</protein>
<feature type="compositionally biased region" description="Polar residues" evidence="4">
    <location>
        <begin position="588"/>
        <end position="602"/>
    </location>
</feature>
<evidence type="ECO:0000313" key="5">
    <source>
        <dbReference type="EMBL" id="QWW24474.1"/>
    </source>
</evidence>
<feature type="compositionally biased region" description="Low complexity" evidence="4">
    <location>
        <begin position="40"/>
        <end position="49"/>
    </location>
</feature>
<feature type="compositionally biased region" description="Low complexity" evidence="4">
    <location>
        <begin position="730"/>
        <end position="741"/>
    </location>
</feature>
<dbReference type="Gene3D" id="6.10.250.1710">
    <property type="match status" value="1"/>
</dbReference>
<feature type="coiled-coil region" evidence="3">
    <location>
        <begin position="789"/>
        <end position="816"/>
    </location>
</feature>
<organism evidence="5">
    <name type="scientific">Candidozyma auris</name>
    <name type="common">Yeast</name>
    <name type="synonym">Candida auris</name>
    <dbReference type="NCBI Taxonomy" id="498019"/>
    <lineage>
        <taxon>Eukaryota</taxon>
        <taxon>Fungi</taxon>
        <taxon>Dikarya</taxon>
        <taxon>Ascomycota</taxon>
        <taxon>Saccharomycotina</taxon>
        <taxon>Pichiomycetes</taxon>
        <taxon>Metschnikowiaceae</taxon>
        <taxon>Candidozyma</taxon>
    </lineage>
</organism>
<dbReference type="GO" id="GO:0005771">
    <property type="term" value="C:multivesicular body"/>
    <property type="evidence" value="ECO:0007669"/>
    <property type="project" value="TreeGrafter"/>
</dbReference>
<proteinExistence type="inferred from homology"/>
<keyword evidence="2 3" id="KW-0175">Coiled coil</keyword>
<evidence type="ECO:0000256" key="3">
    <source>
        <dbReference type="SAM" id="Coils"/>
    </source>
</evidence>
<reference evidence="5" key="1">
    <citation type="submission" date="2021-06" db="EMBL/GenBank/DDBJ databases">
        <title>Candida auris outbreak in lebanese hospital.</title>
        <authorList>
            <person name="Finianos M."/>
        </authorList>
    </citation>
    <scope>NUCLEOTIDE SEQUENCE</scope>
    <source>
        <strain evidence="5">CA7LBN</strain>
    </source>
</reference>
<feature type="compositionally biased region" description="Basic and acidic residues" evidence="4">
    <location>
        <begin position="193"/>
        <end position="204"/>
    </location>
</feature>
<dbReference type="InterPro" id="IPR005024">
    <property type="entry name" value="Snf7_fam"/>
</dbReference>
<dbReference type="AlphaFoldDB" id="A0A8F2W2K1"/>
<dbReference type="EMBL" id="CP076752">
    <property type="protein sequence ID" value="QWW24474.1"/>
    <property type="molecule type" value="Genomic_DNA"/>
</dbReference>
<feature type="compositionally biased region" description="Basic and acidic residues" evidence="4">
    <location>
        <begin position="20"/>
        <end position="37"/>
    </location>
</feature>
<dbReference type="Proteomes" id="UP000825438">
    <property type="component" value="Chromosome IV"/>
</dbReference>
<comment type="similarity">
    <text evidence="1">Belongs to the SNF7 family.</text>
</comment>
<sequence length="948" mass="105612">MSNNIVRHQAEGANRPPGTVERDSRPPEPPIEFDRPGKGVSVSSSVASVEGGTRQENRNSSLSDPMISEKATKVASSPNRAEGPSSGTQTSQKSSGAQLSYAAAAAGASRGVVSQSVDGVAAVPKNPKKISRKEYYDAIIPKDTDKEQIDFSSNLDPYHASLESPFPQGEEATPEEKEAREESNRAFLLNEVRNGDKRGKESNGRKKRVQDTYALTPEDAFWHTLNLYPVSEKSHKMMVSNDFFIDETLMEKTIKEKALEASNEKQEALTATMDRIDFHLEEVTDRADNHQISRNHIDQADDLTELFPQCVDELKTAAALFALTKVRVIGNVAHFPNIKSQGWIEELVHSHGAIHRAVRNIQPEEIIQRMETMLEEIRFRSTGGFFSLTRMPISQGTFVQVKVIYNTNTRLPEKRFEQWFLLHCDTLRSWKEYDSKKKEKKYAIAIIDVGSNRLPPRLPNKVARQLSEDPTKDPLASYYHQLMALPSDPDAEIDRAQTVGKALEKILAKEQQVREAIAKLGPNEEYPTECQMEVLIDHCDKPYCRKCRHLDHITKTCHLRPCDLCHQGKHKAADCPQKCKFYQNQTANKSPVISNSNKGKQSPQRRKQAPIVDAEGFQQVGRTRKQTPHAQEGGAQKVPPTTNGFGVLEDSSPSNTPIPSAHAPVVNHETSASQDASHNRSKNSNSQPTESTSVQSEADLQTKDTPSYESTSSDEDSSISMDQSEPELPQTQSTGQGTQATIVDSTPEQNPANNIDERVGSLDVKLSKINSELSTYQQKISRMKDGPGKNALKQRALKLLRQRKQIESQKEQLENQSWNMTSASMTTDNLQNTMITVDAMKTANKQLKKTYGKIDIDKIESLQDEMLDLIEKSNELQESLSTSYDVPDDISESELDAELDALGEEMDFESEMNEAGLGVPSYLNDAEPAPDKLPAFIDEPEEGEKVAN</sequence>
<feature type="region of interest" description="Disordered" evidence="4">
    <location>
        <begin position="588"/>
        <end position="759"/>
    </location>
</feature>
<feature type="compositionally biased region" description="Low complexity" evidence="4">
    <location>
        <begin position="85"/>
        <end position="117"/>
    </location>
</feature>
<accession>A0A8F2W2K1</accession>